<dbReference type="RefSeq" id="WP_125312859.1">
    <property type="nucleotide sequence ID" value="NZ_RSEC01000058.1"/>
</dbReference>
<dbReference type="AlphaFoldDB" id="A0A427T3T4"/>
<protein>
    <submittedName>
        <fullName evidence="2">Uncharacterized protein</fullName>
    </submittedName>
</protein>
<feature type="region of interest" description="Disordered" evidence="1">
    <location>
        <begin position="97"/>
        <end position="118"/>
    </location>
</feature>
<gene>
    <name evidence="2" type="ORF">EIY87_28090</name>
</gene>
<keyword evidence="3" id="KW-1185">Reference proteome</keyword>
<organism evidence="2 3">
    <name type="scientific">Amycolatopsis eburnea</name>
    <dbReference type="NCBI Taxonomy" id="2267691"/>
    <lineage>
        <taxon>Bacteria</taxon>
        <taxon>Bacillati</taxon>
        <taxon>Actinomycetota</taxon>
        <taxon>Actinomycetes</taxon>
        <taxon>Pseudonocardiales</taxon>
        <taxon>Pseudonocardiaceae</taxon>
        <taxon>Amycolatopsis</taxon>
    </lineage>
</organism>
<name>A0A427T3T4_9PSEU</name>
<evidence type="ECO:0000313" key="2">
    <source>
        <dbReference type="EMBL" id="RSD13572.1"/>
    </source>
</evidence>
<sequence>MERADEEAEVSRLQGVVELMWRTASVHRARAARLVTAAEPGGEFQARVERGLAKVAAEHAMAFQELADAAEARHTAAGMPVTSPEWNAAMTRSVAALRRAEAHHHRAAAVPAHDEPPR</sequence>
<evidence type="ECO:0000313" key="3">
    <source>
        <dbReference type="Proteomes" id="UP000267081"/>
    </source>
</evidence>
<comment type="caution">
    <text evidence="2">The sequence shown here is derived from an EMBL/GenBank/DDBJ whole genome shotgun (WGS) entry which is preliminary data.</text>
</comment>
<dbReference type="EMBL" id="RSEC01000058">
    <property type="protein sequence ID" value="RSD13572.1"/>
    <property type="molecule type" value="Genomic_DNA"/>
</dbReference>
<dbReference type="Proteomes" id="UP000267081">
    <property type="component" value="Unassembled WGS sequence"/>
</dbReference>
<evidence type="ECO:0000256" key="1">
    <source>
        <dbReference type="SAM" id="MobiDB-lite"/>
    </source>
</evidence>
<accession>A0A427T3T4</accession>
<reference evidence="2 3" key="1">
    <citation type="submission" date="2018-12" db="EMBL/GenBank/DDBJ databases">
        <title>Amycolatopsis eburnea sp. nov. actinomycete associate with arbuscular mycorrhiza fungal spore.</title>
        <authorList>
            <person name="Lumyong S."/>
            <person name="Chaiya L."/>
        </authorList>
    </citation>
    <scope>NUCLEOTIDE SEQUENCE [LARGE SCALE GENOMIC DNA]</scope>
    <source>
        <strain evidence="2 3">GLM-1</strain>
    </source>
</reference>
<proteinExistence type="predicted"/>